<dbReference type="InterPro" id="IPR029052">
    <property type="entry name" value="Metallo-depent_PP-like"/>
</dbReference>
<dbReference type="EMBL" id="AMQN01017231">
    <property type="status" value="NOT_ANNOTATED_CDS"/>
    <property type="molecule type" value="Genomic_DNA"/>
</dbReference>
<evidence type="ECO:0000256" key="2">
    <source>
        <dbReference type="ARBA" id="ARBA00023180"/>
    </source>
</evidence>
<dbReference type="EnsemblMetazoa" id="CapteT201219">
    <property type="protein sequence ID" value="CapteP201219"/>
    <property type="gene ID" value="CapteG201219"/>
</dbReference>
<dbReference type="OrthoDB" id="348678at2759"/>
<dbReference type="AlphaFoldDB" id="R7VJW6"/>
<evidence type="ECO:0000313" key="5">
    <source>
        <dbReference type="EnsemblMetazoa" id="CapteP201219"/>
    </source>
</evidence>
<keyword evidence="3" id="KW-0732">Signal</keyword>
<evidence type="ECO:0000313" key="6">
    <source>
        <dbReference type="Proteomes" id="UP000014760"/>
    </source>
</evidence>
<evidence type="ECO:0000256" key="3">
    <source>
        <dbReference type="SAM" id="SignalP"/>
    </source>
</evidence>
<accession>R7VJW6</accession>
<dbReference type="STRING" id="283909.R7VJW6"/>
<dbReference type="Proteomes" id="UP000014760">
    <property type="component" value="Unassembled WGS sequence"/>
</dbReference>
<name>R7VJW6_CAPTE</name>
<dbReference type="EMBL" id="AMQN01017232">
    <property type="status" value="NOT_ANNOTATED_CDS"/>
    <property type="molecule type" value="Genomic_DNA"/>
</dbReference>
<feature type="chain" id="PRO_5008789172" description="Calcineurin-like phosphoesterase domain-containing protein" evidence="3">
    <location>
        <begin position="17"/>
        <end position="244"/>
    </location>
</feature>
<reference evidence="4 6" key="2">
    <citation type="journal article" date="2013" name="Nature">
        <title>Insights into bilaterian evolution from three spiralian genomes.</title>
        <authorList>
            <person name="Simakov O."/>
            <person name="Marletaz F."/>
            <person name="Cho S.J."/>
            <person name="Edsinger-Gonzales E."/>
            <person name="Havlak P."/>
            <person name="Hellsten U."/>
            <person name="Kuo D.H."/>
            <person name="Larsson T."/>
            <person name="Lv J."/>
            <person name="Arendt D."/>
            <person name="Savage R."/>
            <person name="Osoegawa K."/>
            <person name="de Jong P."/>
            <person name="Grimwood J."/>
            <person name="Chapman J.A."/>
            <person name="Shapiro H."/>
            <person name="Aerts A."/>
            <person name="Otillar R.P."/>
            <person name="Terry A.Y."/>
            <person name="Boore J.L."/>
            <person name="Grigoriev I.V."/>
            <person name="Lindberg D.R."/>
            <person name="Seaver E.C."/>
            <person name="Weisblat D.A."/>
            <person name="Putnam N.H."/>
            <person name="Rokhsar D.S."/>
        </authorList>
    </citation>
    <scope>NUCLEOTIDE SEQUENCE</scope>
    <source>
        <strain evidence="4 6">I ESC-2004</strain>
    </source>
</reference>
<dbReference type="GO" id="GO:0016787">
    <property type="term" value="F:hydrolase activity"/>
    <property type="evidence" value="ECO:0007669"/>
    <property type="project" value="UniProtKB-KW"/>
</dbReference>
<dbReference type="SUPFAM" id="SSF56300">
    <property type="entry name" value="Metallo-dependent phosphatases"/>
    <property type="match status" value="1"/>
</dbReference>
<dbReference type="PANTHER" id="PTHR10340">
    <property type="entry name" value="SPHINGOMYELIN PHOSPHODIESTERASE"/>
    <property type="match status" value="1"/>
</dbReference>
<dbReference type="PANTHER" id="PTHR10340:SF57">
    <property type="entry name" value="METALLOPHOS DOMAIN-CONTAINING PROTEIN"/>
    <property type="match status" value="1"/>
</dbReference>
<keyword evidence="1" id="KW-0378">Hydrolase</keyword>
<evidence type="ECO:0008006" key="7">
    <source>
        <dbReference type="Google" id="ProtNLM"/>
    </source>
</evidence>
<sequence length="244" mass="28048">MEKLCLLCLCLSSVLGGEQKYFWVIADIHYDPRYGMDQGSCSRPLGHETSGFYTTLIPEAGPKIRCLALNSNIWSTKDTITEGDDPGHHFKWIQSVLEQARRNGEKVYILEHIIPGAMYMDALNLMMQPQFERRLIDVLSDFPDVIVAMFSAHQHYDTFQLIGKPDYQTRLLWIQHNQDCLQQPAGADDRVGTIRVQLLGVQQQHAEIVVAKQQPETRGGLNYIRKIYEKEMAALWPEKHYGER</sequence>
<keyword evidence="6" id="KW-1185">Reference proteome</keyword>
<gene>
    <name evidence="4" type="ORF">CAPTEDRAFT_201219</name>
</gene>
<feature type="signal peptide" evidence="3">
    <location>
        <begin position="1"/>
        <end position="16"/>
    </location>
</feature>
<evidence type="ECO:0000256" key="1">
    <source>
        <dbReference type="ARBA" id="ARBA00022801"/>
    </source>
</evidence>
<organism evidence="4">
    <name type="scientific">Capitella teleta</name>
    <name type="common">Polychaete worm</name>
    <dbReference type="NCBI Taxonomy" id="283909"/>
    <lineage>
        <taxon>Eukaryota</taxon>
        <taxon>Metazoa</taxon>
        <taxon>Spiralia</taxon>
        <taxon>Lophotrochozoa</taxon>
        <taxon>Annelida</taxon>
        <taxon>Polychaeta</taxon>
        <taxon>Sedentaria</taxon>
        <taxon>Scolecida</taxon>
        <taxon>Capitellidae</taxon>
        <taxon>Capitella</taxon>
    </lineage>
</organism>
<reference evidence="5" key="3">
    <citation type="submission" date="2015-06" db="UniProtKB">
        <authorList>
            <consortium name="EnsemblMetazoa"/>
        </authorList>
    </citation>
    <scope>IDENTIFICATION</scope>
</reference>
<dbReference type="EMBL" id="KB292884">
    <property type="protein sequence ID" value="ELU16841.1"/>
    <property type="molecule type" value="Genomic_DNA"/>
</dbReference>
<dbReference type="EMBL" id="AMQN01017233">
    <property type="status" value="NOT_ANNOTATED_CDS"/>
    <property type="molecule type" value="Genomic_DNA"/>
</dbReference>
<protein>
    <recommendedName>
        <fullName evidence="7">Calcineurin-like phosphoesterase domain-containing protein</fullName>
    </recommendedName>
</protein>
<keyword evidence="2" id="KW-0325">Glycoprotein</keyword>
<evidence type="ECO:0000313" key="4">
    <source>
        <dbReference type="EMBL" id="ELU16841.1"/>
    </source>
</evidence>
<dbReference type="HOGENOM" id="CLU_1138930_0_0_1"/>
<proteinExistence type="predicted"/>
<reference evidence="6" key="1">
    <citation type="submission" date="2012-12" db="EMBL/GenBank/DDBJ databases">
        <authorList>
            <person name="Hellsten U."/>
            <person name="Grimwood J."/>
            <person name="Chapman J.A."/>
            <person name="Shapiro H."/>
            <person name="Aerts A."/>
            <person name="Otillar R.P."/>
            <person name="Terry A.Y."/>
            <person name="Boore J.L."/>
            <person name="Simakov O."/>
            <person name="Marletaz F."/>
            <person name="Cho S.-J."/>
            <person name="Edsinger-Gonzales E."/>
            <person name="Havlak P."/>
            <person name="Kuo D.-H."/>
            <person name="Larsson T."/>
            <person name="Lv J."/>
            <person name="Arendt D."/>
            <person name="Savage R."/>
            <person name="Osoegawa K."/>
            <person name="de Jong P."/>
            <person name="Lindberg D.R."/>
            <person name="Seaver E.C."/>
            <person name="Weisblat D.A."/>
            <person name="Putnam N.H."/>
            <person name="Grigoriev I.V."/>
            <person name="Rokhsar D.S."/>
        </authorList>
    </citation>
    <scope>NUCLEOTIDE SEQUENCE</scope>
    <source>
        <strain evidence="6">I ESC-2004</strain>
    </source>
</reference>